<feature type="transmembrane region" description="Helical" evidence="5">
    <location>
        <begin position="133"/>
        <end position="154"/>
    </location>
</feature>
<dbReference type="GO" id="GO:0016020">
    <property type="term" value="C:membrane"/>
    <property type="evidence" value="ECO:0007669"/>
    <property type="project" value="UniProtKB-SubCell"/>
</dbReference>
<protein>
    <submittedName>
        <fullName evidence="7">Putative PRXamide receptor-like protein</fullName>
    </submittedName>
</protein>
<keyword evidence="3 5" id="KW-1133">Transmembrane helix</keyword>
<dbReference type="PROSITE" id="PS50262">
    <property type="entry name" value="G_PROTEIN_RECEP_F1_2"/>
    <property type="match status" value="1"/>
</dbReference>
<evidence type="ECO:0000256" key="2">
    <source>
        <dbReference type="ARBA" id="ARBA00022692"/>
    </source>
</evidence>
<dbReference type="InterPro" id="IPR017452">
    <property type="entry name" value="GPCR_Rhodpsn_7TM"/>
</dbReference>
<feature type="transmembrane region" description="Helical" evidence="5">
    <location>
        <begin position="18"/>
        <end position="40"/>
    </location>
</feature>
<dbReference type="EMBL" id="EU643483">
    <property type="protein sequence ID" value="ACD54749.1"/>
    <property type="molecule type" value="Genomic_DNA"/>
</dbReference>
<dbReference type="InterPro" id="IPR000276">
    <property type="entry name" value="GPCR_Rhodpsn"/>
</dbReference>
<dbReference type="Pfam" id="PF00001">
    <property type="entry name" value="7tm_1"/>
    <property type="match status" value="1"/>
</dbReference>
<feature type="transmembrane region" description="Helical" evidence="5">
    <location>
        <begin position="94"/>
        <end position="113"/>
    </location>
</feature>
<evidence type="ECO:0000256" key="1">
    <source>
        <dbReference type="ARBA" id="ARBA00004370"/>
    </source>
</evidence>
<name>B3G4I5_ADIVA</name>
<feature type="transmembrane region" description="Helical" evidence="5">
    <location>
        <begin position="223"/>
        <end position="245"/>
    </location>
</feature>
<keyword evidence="4 5" id="KW-0472">Membrane</keyword>
<keyword evidence="2 5" id="KW-0812">Transmembrane</keyword>
<sequence>MSETQIAVLYFARKQVGIYFGIPVFIASIIGELFSIIVLLSLNTFRQNSAGFYLIVMSIFNFIRLSFSTVFIIISLSFGMNYSVSIFFFCQLRNLIATTCNMGSITCLCMAVIDQYFATCSCLRWQQWSNIKVAHRVTIIITLIWLLNGIPYVIFFDKISSTNTAVCVTVNSIFLQYHTYGYFLTYNNLIPLITIIFGFMAFQNVRNLRYRTIPLVRRELEKQLTIMVLTQTLVYVCTYSPYSVVSTISAVNTNRDSVYLAVMNLANTVTVILSVYSNGVRMIFDKIMI</sequence>
<evidence type="ECO:0000256" key="4">
    <source>
        <dbReference type="ARBA" id="ARBA00023136"/>
    </source>
</evidence>
<evidence type="ECO:0000256" key="5">
    <source>
        <dbReference type="SAM" id="Phobius"/>
    </source>
</evidence>
<dbReference type="Gene3D" id="1.20.1070.10">
    <property type="entry name" value="Rhodopsin 7-helix transmembrane proteins"/>
    <property type="match status" value="1"/>
</dbReference>
<organism evidence="7">
    <name type="scientific">Adineta vaga</name>
    <name type="common">Rotifer</name>
    <name type="synonym">Callidina vaga</name>
    <dbReference type="NCBI Taxonomy" id="104782"/>
    <lineage>
        <taxon>Eukaryota</taxon>
        <taxon>Metazoa</taxon>
        <taxon>Spiralia</taxon>
        <taxon>Gnathifera</taxon>
        <taxon>Rotifera</taxon>
        <taxon>Eurotatoria</taxon>
        <taxon>Bdelloidea</taxon>
        <taxon>Adinetida</taxon>
        <taxon>Adinetidae</taxon>
        <taxon>Adineta</taxon>
    </lineage>
</organism>
<dbReference type="SUPFAM" id="SSF81321">
    <property type="entry name" value="Family A G protein-coupled receptor-like"/>
    <property type="match status" value="1"/>
</dbReference>
<reference evidence="7" key="1">
    <citation type="journal article" date="2008" name="Science">
        <title>Massive horizontal gene transfer in bdelloid rotifers.</title>
        <authorList>
            <person name="Gladyshev E.A."/>
            <person name="Meselson M.S."/>
            <person name="Arkhipova I.R."/>
        </authorList>
    </citation>
    <scope>NUCLEOTIDE SEQUENCE</scope>
</reference>
<dbReference type="GO" id="GO:0004930">
    <property type="term" value="F:G protein-coupled receptor activity"/>
    <property type="evidence" value="ECO:0007669"/>
    <property type="project" value="InterPro"/>
</dbReference>
<accession>B3G4I5</accession>
<feature type="transmembrane region" description="Helical" evidence="5">
    <location>
        <begin position="52"/>
        <end position="74"/>
    </location>
</feature>
<evidence type="ECO:0000313" key="7">
    <source>
        <dbReference type="EMBL" id="ACD54749.1"/>
    </source>
</evidence>
<evidence type="ECO:0000259" key="6">
    <source>
        <dbReference type="PROSITE" id="PS50262"/>
    </source>
</evidence>
<evidence type="ECO:0000256" key="3">
    <source>
        <dbReference type="ARBA" id="ARBA00022989"/>
    </source>
</evidence>
<keyword evidence="7" id="KW-0675">Receptor</keyword>
<proteinExistence type="predicted"/>
<feature type="transmembrane region" description="Helical" evidence="5">
    <location>
        <begin position="180"/>
        <end position="202"/>
    </location>
</feature>
<feature type="transmembrane region" description="Helical" evidence="5">
    <location>
        <begin position="257"/>
        <end position="276"/>
    </location>
</feature>
<comment type="subcellular location">
    <subcellularLocation>
        <location evidence="1">Membrane</location>
    </subcellularLocation>
</comment>
<feature type="domain" description="G-protein coupled receptors family 1 profile" evidence="6">
    <location>
        <begin position="31"/>
        <end position="285"/>
    </location>
</feature>
<dbReference type="AlphaFoldDB" id="B3G4I5"/>